<dbReference type="Gene3D" id="2.40.170.20">
    <property type="entry name" value="TonB-dependent receptor, beta-barrel domain"/>
    <property type="match status" value="1"/>
</dbReference>
<keyword evidence="13" id="KW-0675">Receptor</keyword>
<name>A0A553BKG2_9FLAO</name>
<evidence type="ECO:0000256" key="5">
    <source>
        <dbReference type="ARBA" id="ARBA00023077"/>
    </source>
</evidence>
<feature type="domain" description="TonB-dependent receptor-like beta-barrel" evidence="10">
    <location>
        <begin position="386"/>
        <end position="756"/>
    </location>
</feature>
<keyword evidence="3 8" id="KW-1134">Transmembrane beta strand</keyword>
<feature type="domain" description="TonB-dependent receptor plug" evidence="11">
    <location>
        <begin position="96"/>
        <end position="199"/>
    </location>
</feature>
<dbReference type="Proteomes" id="UP000318528">
    <property type="component" value="Unassembled WGS sequence"/>
</dbReference>
<evidence type="ECO:0000256" key="8">
    <source>
        <dbReference type="PROSITE-ProRule" id="PRU01360"/>
    </source>
</evidence>
<comment type="similarity">
    <text evidence="8 9">Belongs to the TonB-dependent receptor family.</text>
</comment>
<dbReference type="InterPro" id="IPR023997">
    <property type="entry name" value="TonB-dep_OMP_SusC/RagA_CS"/>
</dbReference>
<protein>
    <submittedName>
        <fullName evidence="13">TonB-dependent receptor</fullName>
    </submittedName>
</protein>
<keyword evidence="2 8" id="KW-0813">Transport</keyword>
<dbReference type="InterPro" id="IPR036942">
    <property type="entry name" value="Beta-barrel_TonB_sf"/>
</dbReference>
<evidence type="ECO:0000256" key="1">
    <source>
        <dbReference type="ARBA" id="ARBA00004571"/>
    </source>
</evidence>
<dbReference type="GO" id="GO:0009279">
    <property type="term" value="C:cell outer membrane"/>
    <property type="evidence" value="ECO:0007669"/>
    <property type="project" value="UniProtKB-SubCell"/>
</dbReference>
<evidence type="ECO:0000313" key="12">
    <source>
        <dbReference type="EMBL" id="TRX07200.1"/>
    </source>
</evidence>
<evidence type="ECO:0000256" key="3">
    <source>
        <dbReference type="ARBA" id="ARBA00022452"/>
    </source>
</evidence>
<evidence type="ECO:0000256" key="2">
    <source>
        <dbReference type="ARBA" id="ARBA00022448"/>
    </source>
</evidence>
<evidence type="ECO:0000256" key="6">
    <source>
        <dbReference type="ARBA" id="ARBA00023136"/>
    </source>
</evidence>
<dbReference type="InterPro" id="IPR039426">
    <property type="entry name" value="TonB-dep_rcpt-like"/>
</dbReference>
<dbReference type="PROSITE" id="PS52016">
    <property type="entry name" value="TONB_DEPENDENT_REC_3"/>
    <property type="match status" value="1"/>
</dbReference>
<keyword evidence="5 9" id="KW-0798">TonB box</keyword>
<dbReference type="InterPro" id="IPR012910">
    <property type="entry name" value="Plug_dom"/>
</dbReference>
<sequence>MIYAQSVSGTVSDKTGPIPGVNVSVKGTAVGTQTDFNGAFKINAKNGDVLVFTFVGFKSQEINYKGKSPINVLLEDDSAELNEVVVVGYGTKKKSLVTGAISSISSADIQNSSSARVESVLQGKTSGVTVVSSSGAPGSGSKVRIRGAGSNGNSDPLYIVDGMKVSSIDNISPNDIANMEVLKDAASSAIYGTQGANGVIIITTKQGKPGEAVVSYSTQLGTQSVRTGMKLMNASQFVTYFQEAGRTHVVDNGVNTNWIDEIFQNASTQRHDLSISGANEKTSYYFSSSYMDQDGVVGENSNYKRFTGRLNLKSQVNNWLEIGSNITYSNIGSSPIAEDDSTRGVVTNALVIDPLTPVIYTGTLPQRALDGVAAGTAMTDSKGNVYGYPTYATGEAVNPVASANFRFRGGIDTDKILTSVYSKLNLAEGLSFTSRFGYERTNTFDNRWSPIWVVSSEAQNSTVTLTNQISRSSKWLWENFASYTKEFGNHNITGLLGYSSEKTKSPFYSLRGSEIHDQTDQFAYFDYANRDNDVIGGSIVEKKGSSVFGRISYDYMGKYLLEGSLRNDTSSYFPTSKKSGLFPAASAGWLVSKENFWGEGSKIDYLKLRTSWGQNGSDNNLSTYISSLIFQTVATEVATTVPVVYEGVSGITPGNLPNANLEWERSEQLDLGFDLRALNSRLNFSADYYVKTTKNLLLVNGNIIAPPSLGVGVPSINAGTVENKGFEFEMGYSDKTVGGFSYGIDLNLSTLHNEVTEINYVGDNGFIIGALAPQNNDGVTRFQKGLPLWYFYGYKTDGIDPATGKINIVDTDGVSGITSNDKTKIGSPHPDILYGGNIQFGYKGIDLNIRFQGTQGNDIFEAYHQTSRPITNKPIEFFTGRWQQAGDIASYPAAQYATSAYDTDLIVKDGSYMRIKQIQLGYNFSSEVSNKLKLKKLRTYVSLDDYFTFTKYNGLDPEAGSFSDNSIGVDRGFYPIAAKILLGLSLEF</sequence>
<dbReference type="Gene3D" id="2.60.40.1120">
    <property type="entry name" value="Carboxypeptidase-like, regulatory domain"/>
    <property type="match status" value="1"/>
</dbReference>
<evidence type="ECO:0000313" key="15">
    <source>
        <dbReference type="Proteomes" id="UP000318669"/>
    </source>
</evidence>
<dbReference type="NCBIfam" id="TIGR04056">
    <property type="entry name" value="OMP_RagA_SusC"/>
    <property type="match status" value="1"/>
</dbReference>
<evidence type="ECO:0000313" key="14">
    <source>
        <dbReference type="Proteomes" id="UP000318528"/>
    </source>
</evidence>
<keyword evidence="6 8" id="KW-0472">Membrane</keyword>
<reference evidence="14 15" key="1">
    <citation type="submission" date="2019-07" db="EMBL/GenBank/DDBJ databases">
        <title>Novel species of Flavobacterium.</title>
        <authorList>
            <person name="Liu Q."/>
            <person name="Xin Y.-H."/>
        </authorList>
    </citation>
    <scope>NUCLEOTIDE SEQUENCE [LARGE SCALE GENOMIC DNA]</scope>
    <source>
        <strain evidence="12 14">GSP39</strain>
        <strain evidence="13 15">GSR22</strain>
    </source>
</reference>
<dbReference type="EMBL" id="VJZL01000018">
    <property type="protein sequence ID" value="TRX08731.1"/>
    <property type="molecule type" value="Genomic_DNA"/>
</dbReference>
<keyword evidence="4 8" id="KW-0812">Transmembrane</keyword>
<evidence type="ECO:0000256" key="4">
    <source>
        <dbReference type="ARBA" id="ARBA00022692"/>
    </source>
</evidence>
<dbReference type="Pfam" id="PF13715">
    <property type="entry name" value="CarbopepD_reg_2"/>
    <property type="match status" value="1"/>
</dbReference>
<dbReference type="Pfam" id="PF07715">
    <property type="entry name" value="Plug"/>
    <property type="match status" value="1"/>
</dbReference>
<dbReference type="Proteomes" id="UP000318669">
    <property type="component" value="Unassembled WGS sequence"/>
</dbReference>
<evidence type="ECO:0000256" key="9">
    <source>
        <dbReference type="RuleBase" id="RU003357"/>
    </source>
</evidence>
<keyword evidence="14" id="KW-1185">Reference proteome</keyword>
<dbReference type="OrthoDB" id="9768177at2"/>
<keyword evidence="7 8" id="KW-0998">Cell outer membrane</keyword>
<organism evidence="13 15">
    <name type="scientific">Flavobacterium gawalongense</name>
    <dbReference type="NCBI Taxonomy" id="2594432"/>
    <lineage>
        <taxon>Bacteria</taxon>
        <taxon>Pseudomonadati</taxon>
        <taxon>Bacteroidota</taxon>
        <taxon>Flavobacteriia</taxon>
        <taxon>Flavobacteriales</taxon>
        <taxon>Flavobacteriaceae</taxon>
        <taxon>Flavobacterium</taxon>
    </lineage>
</organism>
<dbReference type="InterPro" id="IPR008969">
    <property type="entry name" value="CarboxyPept-like_regulatory"/>
</dbReference>
<dbReference type="Gene3D" id="2.170.130.10">
    <property type="entry name" value="TonB-dependent receptor, plug domain"/>
    <property type="match status" value="1"/>
</dbReference>
<dbReference type="InterPro" id="IPR037066">
    <property type="entry name" value="Plug_dom_sf"/>
</dbReference>
<dbReference type="SUPFAM" id="SSF49464">
    <property type="entry name" value="Carboxypeptidase regulatory domain-like"/>
    <property type="match status" value="1"/>
</dbReference>
<proteinExistence type="inferred from homology"/>
<dbReference type="InterPro" id="IPR023996">
    <property type="entry name" value="TonB-dep_OMP_SusC/RagA"/>
</dbReference>
<dbReference type="NCBIfam" id="TIGR04057">
    <property type="entry name" value="SusC_RagA_signa"/>
    <property type="match status" value="1"/>
</dbReference>
<dbReference type="AlphaFoldDB" id="A0A553BKG2"/>
<comment type="subcellular location">
    <subcellularLocation>
        <location evidence="1 8">Cell outer membrane</location>
        <topology evidence="1 8">Multi-pass membrane protein</topology>
    </subcellularLocation>
</comment>
<dbReference type="Pfam" id="PF00593">
    <property type="entry name" value="TonB_dep_Rec_b-barrel"/>
    <property type="match status" value="1"/>
</dbReference>
<dbReference type="InterPro" id="IPR000531">
    <property type="entry name" value="Beta-barrel_TonB"/>
</dbReference>
<dbReference type="SUPFAM" id="SSF56935">
    <property type="entry name" value="Porins"/>
    <property type="match status" value="1"/>
</dbReference>
<evidence type="ECO:0000313" key="13">
    <source>
        <dbReference type="EMBL" id="TRX08731.1"/>
    </source>
</evidence>
<evidence type="ECO:0000259" key="10">
    <source>
        <dbReference type="Pfam" id="PF00593"/>
    </source>
</evidence>
<accession>A0A553BKG2</accession>
<evidence type="ECO:0000256" key="7">
    <source>
        <dbReference type="ARBA" id="ARBA00023237"/>
    </source>
</evidence>
<evidence type="ECO:0000259" key="11">
    <source>
        <dbReference type="Pfam" id="PF07715"/>
    </source>
</evidence>
<comment type="caution">
    <text evidence="13">The sequence shown here is derived from an EMBL/GenBank/DDBJ whole genome shotgun (WGS) entry which is preliminary data.</text>
</comment>
<gene>
    <name evidence="13" type="ORF">FNW11_10945</name>
    <name evidence="12" type="ORF">FNW12_07275</name>
</gene>
<dbReference type="EMBL" id="VJZN01000009">
    <property type="protein sequence ID" value="TRX07200.1"/>
    <property type="molecule type" value="Genomic_DNA"/>
</dbReference>